<proteinExistence type="predicted"/>
<dbReference type="Proteomes" id="UP001320603">
    <property type="component" value="Chromosome"/>
</dbReference>
<keyword evidence="2" id="KW-0808">Transferase</keyword>
<dbReference type="PANTHER" id="PTHR42828:SF3">
    <property type="entry name" value="THREONYLCARBAMOYL-AMP SYNTHASE"/>
    <property type="match status" value="1"/>
</dbReference>
<gene>
    <name evidence="2" type="ORF">NEE14_010210</name>
</gene>
<dbReference type="PANTHER" id="PTHR42828">
    <property type="entry name" value="DHBP SYNTHASE RIBB-LIKE ALPHA/BETA DOMAIN-CONTAINING PROTEIN"/>
    <property type="match status" value="1"/>
</dbReference>
<evidence type="ECO:0000313" key="2">
    <source>
        <dbReference type="EMBL" id="WWV65385.1"/>
    </source>
</evidence>
<dbReference type="EC" id="2.7.7.87" evidence="2"/>
<dbReference type="InterPro" id="IPR006070">
    <property type="entry name" value="Sua5-like_dom"/>
</dbReference>
<dbReference type="SUPFAM" id="SSF55821">
    <property type="entry name" value="YrdC/RibB"/>
    <property type="match status" value="1"/>
</dbReference>
<name>A0ABZ2IH86_9BACT</name>
<sequence>MLLKIYEENPNPREIAKVIKTLQDGGLIIYPTDTVYAIGCDALNVRAVERICQIKGVNPLKSNLSIICYDLSNLSEYAKVSNAAFKLMKKNLPGPFTFILPTSNELPKIYKNRKEVGIRVPDNNIVRTIVQELGNPLLTMSVHDDDDEILEYSTDPELIAEKYEGRVDLIIDGGYGGLEPSTVVDCTTDDFEIVRQGKGVLK</sequence>
<dbReference type="PROSITE" id="PS51163">
    <property type="entry name" value="YRDC"/>
    <property type="match status" value="1"/>
</dbReference>
<dbReference type="InterPro" id="IPR052532">
    <property type="entry name" value="SUA5_domain"/>
</dbReference>
<protein>
    <submittedName>
        <fullName evidence="2">L-threonylcarbamoyladenylate synthase</fullName>
        <ecNumber evidence="2">2.7.7.87</ecNumber>
    </submittedName>
</protein>
<reference evidence="2 3" key="1">
    <citation type="submission" date="2024-02" db="EMBL/GenBank/DDBJ databases">
        <title>Whole genome sequencing of Parabacteroides sp. AD58.</title>
        <authorList>
            <person name="Chaplin A.V."/>
            <person name="Pikina A.P."/>
            <person name="Sokolova S.R."/>
            <person name="Korostin D.O."/>
            <person name="Efimov B.A."/>
        </authorList>
    </citation>
    <scope>NUCLEOTIDE SEQUENCE [LARGE SCALE GENOMIC DNA]</scope>
    <source>
        <strain evidence="2 3">AD58</strain>
    </source>
</reference>
<dbReference type="Pfam" id="PF01300">
    <property type="entry name" value="Sua5_yciO_yrdC"/>
    <property type="match status" value="1"/>
</dbReference>
<keyword evidence="3" id="KW-1185">Reference proteome</keyword>
<keyword evidence="2" id="KW-0548">Nucleotidyltransferase</keyword>
<dbReference type="EMBL" id="CP146284">
    <property type="protein sequence ID" value="WWV65385.1"/>
    <property type="molecule type" value="Genomic_DNA"/>
</dbReference>
<dbReference type="Gene3D" id="3.90.870.10">
    <property type="entry name" value="DHBP synthase"/>
    <property type="match status" value="1"/>
</dbReference>
<feature type="domain" description="YrdC-like" evidence="1">
    <location>
        <begin position="12"/>
        <end position="199"/>
    </location>
</feature>
<evidence type="ECO:0000313" key="3">
    <source>
        <dbReference type="Proteomes" id="UP001320603"/>
    </source>
</evidence>
<organism evidence="2 3">
    <name type="scientific">Parabacteroides absconsus</name>
    <dbReference type="NCBI Taxonomy" id="2951805"/>
    <lineage>
        <taxon>Bacteria</taxon>
        <taxon>Pseudomonadati</taxon>
        <taxon>Bacteroidota</taxon>
        <taxon>Bacteroidia</taxon>
        <taxon>Bacteroidales</taxon>
        <taxon>Tannerellaceae</taxon>
        <taxon>Parabacteroides</taxon>
    </lineage>
</organism>
<evidence type="ECO:0000259" key="1">
    <source>
        <dbReference type="PROSITE" id="PS51163"/>
    </source>
</evidence>
<dbReference type="InterPro" id="IPR017945">
    <property type="entry name" value="DHBP_synth_RibB-like_a/b_dom"/>
</dbReference>
<dbReference type="RefSeq" id="WP_251967598.1">
    <property type="nucleotide sequence ID" value="NZ_CP146284.1"/>
</dbReference>
<dbReference type="NCBIfam" id="TIGR00057">
    <property type="entry name" value="L-threonylcarbamoyladenylate synthase"/>
    <property type="match status" value="1"/>
</dbReference>
<accession>A0ABZ2IH86</accession>
<dbReference type="GO" id="GO:0061710">
    <property type="term" value="F:L-threonylcarbamoyladenylate synthase"/>
    <property type="evidence" value="ECO:0007669"/>
    <property type="project" value="UniProtKB-EC"/>
</dbReference>